<evidence type="ECO:0000313" key="2">
    <source>
        <dbReference type="Proteomes" id="UP000005239"/>
    </source>
</evidence>
<name>A0A2A6B979_PRIPA</name>
<reference evidence="2" key="1">
    <citation type="journal article" date="2008" name="Nat. Genet.">
        <title>The Pristionchus pacificus genome provides a unique perspective on nematode lifestyle and parasitism.</title>
        <authorList>
            <person name="Dieterich C."/>
            <person name="Clifton S.W."/>
            <person name="Schuster L.N."/>
            <person name="Chinwalla A."/>
            <person name="Delehaunty K."/>
            <person name="Dinkelacker I."/>
            <person name="Fulton L."/>
            <person name="Fulton R."/>
            <person name="Godfrey J."/>
            <person name="Minx P."/>
            <person name="Mitreva M."/>
            <person name="Roeseler W."/>
            <person name="Tian H."/>
            <person name="Witte H."/>
            <person name="Yang S.P."/>
            <person name="Wilson R.K."/>
            <person name="Sommer R.J."/>
        </authorList>
    </citation>
    <scope>NUCLEOTIDE SEQUENCE [LARGE SCALE GENOMIC DNA]</scope>
    <source>
        <strain evidence="2">PS312</strain>
    </source>
</reference>
<accession>A0A8R1V153</accession>
<dbReference type="AlphaFoldDB" id="A0A2A6B979"/>
<keyword evidence="2" id="KW-1185">Reference proteome</keyword>
<proteinExistence type="predicted"/>
<dbReference type="Proteomes" id="UP000005239">
    <property type="component" value="Unassembled WGS sequence"/>
</dbReference>
<dbReference type="EnsemblMetazoa" id="PPA43892.1">
    <property type="protein sequence ID" value="PPA43892.1"/>
    <property type="gene ID" value="WBGene00282261"/>
</dbReference>
<reference evidence="1" key="2">
    <citation type="submission" date="2022-06" db="UniProtKB">
        <authorList>
            <consortium name="EnsemblMetazoa"/>
        </authorList>
    </citation>
    <scope>IDENTIFICATION</scope>
    <source>
        <strain evidence="1">PS312</strain>
    </source>
</reference>
<accession>A0A2A6B979</accession>
<evidence type="ECO:0000313" key="1">
    <source>
        <dbReference type="EnsemblMetazoa" id="PPA43892.1"/>
    </source>
</evidence>
<sequence>MGVYSNDPNGRVEDESDGSAFCARGLYGAKGKKGYGKQTMPRGYDSAAVRQIDGLDSVADKIRWVQRSKRWLMPFAPSG</sequence>
<organism evidence="1 2">
    <name type="scientific">Pristionchus pacificus</name>
    <name type="common">Parasitic nematode worm</name>
    <dbReference type="NCBI Taxonomy" id="54126"/>
    <lineage>
        <taxon>Eukaryota</taxon>
        <taxon>Metazoa</taxon>
        <taxon>Ecdysozoa</taxon>
        <taxon>Nematoda</taxon>
        <taxon>Chromadorea</taxon>
        <taxon>Rhabditida</taxon>
        <taxon>Rhabditina</taxon>
        <taxon>Diplogasteromorpha</taxon>
        <taxon>Diplogasteroidea</taxon>
        <taxon>Neodiplogasteridae</taxon>
        <taxon>Pristionchus</taxon>
    </lineage>
</organism>
<protein>
    <submittedName>
        <fullName evidence="1">Uncharacterized protein</fullName>
    </submittedName>
</protein>
<gene>
    <name evidence="1" type="primary">WBGene00282261</name>
</gene>